<dbReference type="EMBL" id="JBHSBA010000011">
    <property type="protein sequence ID" value="MFC4127200.1"/>
    <property type="molecule type" value="Genomic_DNA"/>
</dbReference>
<reference evidence="3" key="1">
    <citation type="journal article" date="2019" name="Int. J. Syst. Evol. Microbiol.">
        <title>The Global Catalogue of Microorganisms (GCM) 10K type strain sequencing project: providing services to taxonomists for standard genome sequencing and annotation.</title>
        <authorList>
            <consortium name="The Broad Institute Genomics Platform"/>
            <consortium name="The Broad Institute Genome Sequencing Center for Infectious Disease"/>
            <person name="Wu L."/>
            <person name="Ma J."/>
        </authorList>
    </citation>
    <scope>NUCLEOTIDE SEQUENCE [LARGE SCALE GENOMIC DNA]</scope>
    <source>
        <strain evidence="3">CGMCC 4.7204</strain>
    </source>
</reference>
<sequence>MPHPADQRRAAARDTGRALAATCRPSRAPLTGPRRVHPTPRGAHGWTIGARGPRALRSARRTLLDARGHRSEIAVAQRPAQPRRDIRRHHHDTAVACSPARPRLYIQRHHGRAAVSSHTLVRVPTRTPAPPRHRTALRCGLTS</sequence>
<keyword evidence="3" id="KW-1185">Reference proteome</keyword>
<protein>
    <submittedName>
        <fullName evidence="2">Uncharacterized protein</fullName>
    </submittedName>
</protein>
<accession>A0ABV8L8S9</accession>
<comment type="caution">
    <text evidence="2">The sequence shown here is derived from an EMBL/GenBank/DDBJ whole genome shotgun (WGS) entry which is preliminary data.</text>
</comment>
<gene>
    <name evidence="2" type="ORF">ACFOW8_19905</name>
</gene>
<evidence type="ECO:0000256" key="1">
    <source>
        <dbReference type="SAM" id="MobiDB-lite"/>
    </source>
</evidence>
<feature type="region of interest" description="Disordered" evidence="1">
    <location>
        <begin position="25"/>
        <end position="49"/>
    </location>
</feature>
<organism evidence="2 3">
    <name type="scientific">Nocardia rhizosphaerae</name>
    <dbReference type="NCBI Taxonomy" id="1691571"/>
    <lineage>
        <taxon>Bacteria</taxon>
        <taxon>Bacillati</taxon>
        <taxon>Actinomycetota</taxon>
        <taxon>Actinomycetes</taxon>
        <taxon>Mycobacteriales</taxon>
        <taxon>Nocardiaceae</taxon>
        <taxon>Nocardia</taxon>
    </lineage>
</organism>
<evidence type="ECO:0000313" key="3">
    <source>
        <dbReference type="Proteomes" id="UP001595767"/>
    </source>
</evidence>
<name>A0ABV8L8S9_9NOCA</name>
<dbReference type="RefSeq" id="WP_378552431.1">
    <property type="nucleotide sequence ID" value="NZ_JBHSBA010000011.1"/>
</dbReference>
<proteinExistence type="predicted"/>
<dbReference type="Proteomes" id="UP001595767">
    <property type="component" value="Unassembled WGS sequence"/>
</dbReference>
<evidence type="ECO:0000313" key="2">
    <source>
        <dbReference type="EMBL" id="MFC4127200.1"/>
    </source>
</evidence>